<feature type="region of interest" description="Disordered" evidence="7">
    <location>
        <begin position="1"/>
        <end position="30"/>
    </location>
</feature>
<dbReference type="PANTHER" id="PTHR10361:SF30">
    <property type="entry name" value="SODIUM_METABOLITE COTRANSPORTER BASS6, CHLOROPLASTIC-RELATED"/>
    <property type="match status" value="1"/>
</dbReference>
<dbReference type="GO" id="GO:0009941">
    <property type="term" value="C:chloroplast envelope"/>
    <property type="evidence" value="ECO:0007669"/>
    <property type="project" value="UniProtKB-SubCell"/>
</dbReference>
<feature type="transmembrane region" description="Helical" evidence="8">
    <location>
        <begin position="261"/>
        <end position="279"/>
    </location>
</feature>
<feature type="transmembrane region" description="Helical" evidence="8">
    <location>
        <begin position="108"/>
        <end position="126"/>
    </location>
</feature>
<accession>A0A9R1XAN5</accession>
<evidence type="ECO:0000256" key="6">
    <source>
        <dbReference type="ARBA" id="ARBA00023136"/>
    </source>
</evidence>
<evidence type="ECO:0000256" key="2">
    <source>
        <dbReference type="ARBA" id="ARBA00004141"/>
    </source>
</evidence>
<comment type="subcellular location">
    <subcellularLocation>
        <location evidence="2">Membrane</location>
        <topology evidence="2">Multi-pass membrane protein</topology>
    </subcellularLocation>
    <subcellularLocation>
        <location evidence="1">Plastid</location>
        <location evidence="1">Chloroplast envelope</location>
    </subcellularLocation>
</comment>
<evidence type="ECO:0000256" key="1">
    <source>
        <dbReference type="ARBA" id="ARBA00004119"/>
    </source>
</evidence>
<evidence type="ECO:0000256" key="4">
    <source>
        <dbReference type="ARBA" id="ARBA00022692"/>
    </source>
</evidence>
<keyword evidence="4 8" id="KW-0812">Transmembrane</keyword>
<feature type="transmembrane region" description="Helical" evidence="8">
    <location>
        <begin position="322"/>
        <end position="347"/>
    </location>
</feature>
<evidence type="ECO:0000256" key="8">
    <source>
        <dbReference type="SAM" id="Phobius"/>
    </source>
</evidence>
<dbReference type="GO" id="GO:0016020">
    <property type="term" value="C:membrane"/>
    <property type="evidence" value="ECO:0007669"/>
    <property type="project" value="UniProtKB-SubCell"/>
</dbReference>
<dbReference type="Proteomes" id="UP000235145">
    <property type="component" value="Unassembled WGS sequence"/>
</dbReference>
<comment type="caution">
    <text evidence="9">The sequence shown here is derived from an EMBL/GenBank/DDBJ whole genome shotgun (WGS) entry which is preliminary data.</text>
</comment>
<sequence length="397" mass="44403">MILRSSVAQLHHHHHQSNQPSRVLPRKSSSENNRIKFPISPHTLSLSYSDVQLKRWGSRLVVHRRVSGEFSDGIIDQDEHEPPNYAQISPQRLEHKAFFVEILKKANFVLPQVVLASTILVLIFPPSFNSRYYAPALCFLMFAVGLNSSEKDFIEAFNRPQAFFARYLAQFVQKPFIGYLFGTLVMTMCGFPTSLSAGIMLTSCVSGAQLSNYATFLMDPTMAPLSIVVTSLFTAIAVSVTPLITLSLIGEKSPVDLKQMVSNILKIVISPLASGLLLNRYLPRMSSTIRLFLPVLSVLVTSLCIVSPIALNISSISSSFEITLLVIFIVHHLSAFVLANAFLMALFSTIHLMSNHFRDNFLTKQGFATCFRLVEMKGGRNLDATPSCCKWWWKKEI</sequence>
<keyword evidence="5 8" id="KW-1133">Transmembrane helix</keyword>
<reference evidence="9 10" key="1">
    <citation type="journal article" date="2017" name="Nat. Commun.">
        <title>Genome assembly with in vitro proximity ligation data and whole-genome triplication in lettuce.</title>
        <authorList>
            <person name="Reyes-Chin-Wo S."/>
            <person name="Wang Z."/>
            <person name="Yang X."/>
            <person name="Kozik A."/>
            <person name="Arikit S."/>
            <person name="Song C."/>
            <person name="Xia L."/>
            <person name="Froenicke L."/>
            <person name="Lavelle D.O."/>
            <person name="Truco M.J."/>
            <person name="Xia R."/>
            <person name="Zhu S."/>
            <person name="Xu C."/>
            <person name="Xu H."/>
            <person name="Xu X."/>
            <person name="Cox K."/>
            <person name="Korf I."/>
            <person name="Meyers B.C."/>
            <person name="Michelmore R.W."/>
        </authorList>
    </citation>
    <scope>NUCLEOTIDE SEQUENCE [LARGE SCALE GENOMIC DNA]</scope>
    <source>
        <strain evidence="10">cv. Salinas</strain>
        <tissue evidence="9">Seedlings</tissue>
    </source>
</reference>
<organism evidence="9 10">
    <name type="scientific">Lactuca sativa</name>
    <name type="common">Garden lettuce</name>
    <dbReference type="NCBI Taxonomy" id="4236"/>
    <lineage>
        <taxon>Eukaryota</taxon>
        <taxon>Viridiplantae</taxon>
        <taxon>Streptophyta</taxon>
        <taxon>Embryophyta</taxon>
        <taxon>Tracheophyta</taxon>
        <taxon>Spermatophyta</taxon>
        <taxon>Magnoliopsida</taxon>
        <taxon>eudicotyledons</taxon>
        <taxon>Gunneridae</taxon>
        <taxon>Pentapetalae</taxon>
        <taxon>asterids</taxon>
        <taxon>campanulids</taxon>
        <taxon>Asterales</taxon>
        <taxon>Asteraceae</taxon>
        <taxon>Cichorioideae</taxon>
        <taxon>Cichorieae</taxon>
        <taxon>Lactucinae</taxon>
        <taxon>Lactuca</taxon>
    </lineage>
</organism>
<evidence type="ECO:0000313" key="10">
    <source>
        <dbReference type="Proteomes" id="UP000235145"/>
    </source>
</evidence>
<keyword evidence="10" id="KW-1185">Reference proteome</keyword>
<dbReference type="InterPro" id="IPR038770">
    <property type="entry name" value="Na+/solute_symporter_sf"/>
</dbReference>
<dbReference type="InterPro" id="IPR002657">
    <property type="entry name" value="BilAc:Na_symport/Acr3"/>
</dbReference>
<dbReference type="Pfam" id="PF01758">
    <property type="entry name" value="SBF"/>
    <property type="match status" value="1"/>
</dbReference>
<comment type="similarity">
    <text evidence="3">Belongs to the bile acid:sodium symporter (BASS) (TC 2.A.28) family.</text>
</comment>
<dbReference type="PANTHER" id="PTHR10361">
    <property type="entry name" value="SODIUM-BILE ACID COTRANSPORTER"/>
    <property type="match status" value="1"/>
</dbReference>
<feature type="transmembrane region" description="Helical" evidence="8">
    <location>
        <begin position="225"/>
        <end position="249"/>
    </location>
</feature>
<evidence type="ECO:0000256" key="5">
    <source>
        <dbReference type="ARBA" id="ARBA00022989"/>
    </source>
</evidence>
<proteinExistence type="inferred from homology"/>
<feature type="transmembrane region" description="Helical" evidence="8">
    <location>
        <begin position="291"/>
        <end position="310"/>
    </location>
</feature>
<dbReference type="AlphaFoldDB" id="A0A9R1XAN5"/>
<evidence type="ECO:0000256" key="3">
    <source>
        <dbReference type="ARBA" id="ARBA00006528"/>
    </source>
</evidence>
<dbReference type="Gene3D" id="1.20.1530.20">
    <property type="match status" value="1"/>
</dbReference>
<dbReference type="InterPro" id="IPR004710">
    <property type="entry name" value="Bilac:Na_transpt"/>
</dbReference>
<evidence type="ECO:0000313" key="9">
    <source>
        <dbReference type="EMBL" id="KAJ0201602.1"/>
    </source>
</evidence>
<feature type="transmembrane region" description="Helical" evidence="8">
    <location>
        <begin position="176"/>
        <end position="193"/>
    </location>
</feature>
<protein>
    <submittedName>
        <fullName evidence="9">Uncharacterized protein</fullName>
    </submittedName>
</protein>
<gene>
    <name evidence="9" type="ORF">LSAT_V11C600332380</name>
</gene>
<name>A0A9R1XAN5_LACSA</name>
<keyword evidence="6 8" id="KW-0472">Membrane</keyword>
<evidence type="ECO:0000256" key="7">
    <source>
        <dbReference type="SAM" id="MobiDB-lite"/>
    </source>
</evidence>
<dbReference type="EMBL" id="NBSK02000006">
    <property type="protein sequence ID" value="KAJ0201602.1"/>
    <property type="molecule type" value="Genomic_DNA"/>
</dbReference>